<accession>A0ABR6WAA5</accession>
<feature type="compositionally biased region" description="Basic and acidic residues" evidence="1">
    <location>
        <begin position="103"/>
        <end position="116"/>
    </location>
</feature>
<name>A0ABR6WAA5_9BACT</name>
<comment type="caution">
    <text evidence="2">The sequence shown here is derived from an EMBL/GenBank/DDBJ whole genome shotgun (WGS) entry which is preliminary data.</text>
</comment>
<feature type="region of interest" description="Disordered" evidence="1">
    <location>
        <begin position="40"/>
        <end position="59"/>
    </location>
</feature>
<reference evidence="2 3" key="1">
    <citation type="submission" date="2019-06" db="EMBL/GenBank/DDBJ databases">
        <title>Spirosoma utsteinense sp. nov. isolated from Antarctic ice-free soils.</title>
        <authorList>
            <person name="Tahon G."/>
        </authorList>
    </citation>
    <scope>NUCLEOTIDE SEQUENCE [LARGE SCALE GENOMIC DNA]</scope>
    <source>
        <strain evidence="2 3">LMG 31447</strain>
    </source>
</reference>
<gene>
    <name evidence="2" type="ORF">FH603_3721</name>
</gene>
<feature type="compositionally biased region" description="Polar residues" evidence="1">
    <location>
        <begin position="88"/>
        <end position="101"/>
    </location>
</feature>
<evidence type="ECO:0000256" key="1">
    <source>
        <dbReference type="SAM" id="MobiDB-lite"/>
    </source>
</evidence>
<protein>
    <submittedName>
        <fullName evidence="2">Uncharacterized protein</fullName>
    </submittedName>
</protein>
<organism evidence="2 3">
    <name type="scientific">Spirosoma utsteinense</name>
    <dbReference type="NCBI Taxonomy" id="2585773"/>
    <lineage>
        <taxon>Bacteria</taxon>
        <taxon>Pseudomonadati</taxon>
        <taxon>Bacteroidota</taxon>
        <taxon>Cytophagia</taxon>
        <taxon>Cytophagales</taxon>
        <taxon>Cytophagaceae</taxon>
        <taxon>Spirosoma</taxon>
    </lineage>
</organism>
<evidence type="ECO:0000313" key="2">
    <source>
        <dbReference type="EMBL" id="MBC3793204.1"/>
    </source>
</evidence>
<dbReference type="EMBL" id="VFIA01000024">
    <property type="protein sequence ID" value="MBC3793204.1"/>
    <property type="molecule type" value="Genomic_DNA"/>
</dbReference>
<feature type="compositionally biased region" description="Polar residues" evidence="1">
    <location>
        <begin position="49"/>
        <end position="58"/>
    </location>
</feature>
<proteinExistence type="predicted"/>
<dbReference type="Proteomes" id="UP000700732">
    <property type="component" value="Unassembled WGS sequence"/>
</dbReference>
<sequence length="116" mass="12811">MTAVCEHQTDNRSTCTLISDVNVKRLVNAVTVYYNSVSQFSHPEPAGKATSTSSSPGNTGMIVRQLILIILILQPRFYTFTSLPVETKSIPSTSGTSSNLARQHPDRTQLDERKEE</sequence>
<evidence type="ECO:0000313" key="3">
    <source>
        <dbReference type="Proteomes" id="UP000700732"/>
    </source>
</evidence>
<feature type="region of interest" description="Disordered" evidence="1">
    <location>
        <begin position="88"/>
        <end position="116"/>
    </location>
</feature>
<keyword evidence="3" id="KW-1185">Reference proteome</keyword>